<evidence type="ECO:0000313" key="2">
    <source>
        <dbReference type="Proteomes" id="UP001243375"/>
    </source>
</evidence>
<sequence length="121" mass="12679">MIVDDETTAEMISSQIPIISSLVKGARDIKVLRSASEVPAGCGTEPVAINVAVHVIVKGKVNAADEIAKLEKKSAAAVQGKDKLEKLASQANYETAIPAEVRAKNAEKASLGYLSRCLAFG</sequence>
<organism evidence="1 2">
    <name type="scientific">Naganishia vaughanmartiniae</name>
    <dbReference type="NCBI Taxonomy" id="1424756"/>
    <lineage>
        <taxon>Eukaryota</taxon>
        <taxon>Fungi</taxon>
        <taxon>Dikarya</taxon>
        <taxon>Basidiomycota</taxon>
        <taxon>Agaricomycotina</taxon>
        <taxon>Tremellomycetes</taxon>
        <taxon>Filobasidiales</taxon>
        <taxon>Filobasidiaceae</taxon>
        <taxon>Naganishia</taxon>
    </lineage>
</organism>
<name>A0ACC2XCB9_9TREE</name>
<comment type="caution">
    <text evidence="1">The sequence shown here is derived from an EMBL/GenBank/DDBJ whole genome shotgun (WGS) entry which is preliminary data.</text>
</comment>
<accession>A0ACC2XCB9</accession>
<protein>
    <submittedName>
        <fullName evidence="1">Uncharacterized protein</fullName>
    </submittedName>
</protein>
<keyword evidence="2" id="KW-1185">Reference proteome</keyword>
<reference evidence="1" key="1">
    <citation type="submission" date="2023-04" db="EMBL/GenBank/DDBJ databases">
        <title>Draft Genome sequencing of Naganishia species isolated from polar environments using Oxford Nanopore Technology.</title>
        <authorList>
            <person name="Leo P."/>
            <person name="Venkateswaran K."/>
        </authorList>
    </citation>
    <scope>NUCLEOTIDE SEQUENCE</scope>
    <source>
        <strain evidence="1">MNA-CCFEE 5425</strain>
    </source>
</reference>
<dbReference type="Proteomes" id="UP001243375">
    <property type="component" value="Unassembled WGS sequence"/>
</dbReference>
<proteinExistence type="predicted"/>
<evidence type="ECO:0000313" key="1">
    <source>
        <dbReference type="EMBL" id="KAJ9120927.1"/>
    </source>
</evidence>
<gene>
    <name evidence="1" type="ORF">QFC22_002862</name>
</gene>
<dbReference type="EMBL" id="JASBWU010000006">
    <property type="protein sequence ID" value="KAJ9120927.1"/>
    <property type="molecule type" value="Genomic_DNA"/>
</dbReference>